<dbReference type="SUPFAM" id="SSF51395">
    <property type="entry name" value="FMN-linked oxidoreductases"/>
    <property type="match status" value="1"/>
</dbReference>
<dbReference type="InterPro" id="IPR051799">
    <property type="entry name" value="NADH_flavin_oxidoreductase"/>
</dbReference>
<dbReference type="Gene3D" id="3.20.20.70">
    <property type="entry name" value="Aldolase class I"/>
    <property type="match status" value="1"/>
</dbReference>
<dbReference type="OrthoDB" id="9784632at2"/>
<evidence type="ECO:0000259" key="3">
    <source>
        <dbReference type="Pfam" id="PF00724"/>
    </source>
</evidence>
<dbReference type="HOGENOM" id="CLU_012153_6_2_7"/>
<evidence type="ECO:0000313" key="4">
    <source>
        <dbReference type="EMBL" id="ABW67947.1"/>
    </source>
</evidence>
<dbReference type="CDD" id="cd04733">
    <property type="entry name" value="OYE_like_2_FMN"/>
    <property type="match status" value="1"/>
</dbReference>
<dbReference type="RefSeq" id="WP_012175559.1">
    <property type="nucleotide sequence ID" value="NC_009943.1"/>
</dbReference>
<dbReference type="GO" id="GO:0016491">
    <property type="term" value="F:oxidoreductase activity"/>
    <property type="evidence" value="ECO:0007669"/>
    <property type="project" value="UniProtKB-KW"/>
</dbReference>
<keyword evidence="1" id="KW-0285">Flavoprotein</keyword>
<organism evidence="4 5">
    <name type="scientific">Desulfosudis oleivorans (strain DSM 6200 / JCM 39069 / Hxd3)</name>
    <name type="common">Desulfococcus oleovorans</name>
    <dbReference type="NCBI Taxonomy" id="96561"/>
    <lineage>
        <taxon>Bacteria</taxon>
        <taxon>Pseudomonadati</taxon>
        <taxon>Thermodesulfobacteriota</taxon>
        <taxon>Desulfobacteria</taxon>
        <taxon>Desulfobacterales</taxon>
        <taxon>Desulfosudaceae</taxon>
        <taxon>Desulfosudis</taxon>
    </lineage>
</organism>
<proteinExistence type="predicted"/>
<gene>
    <name evidence="4" type="ordered locus">Dole_2143</name>
</gene>
<reference evidence="4 5" key="1">
    <citation type="submission" date="2007-10" db="EMBL/GenBank/DDBJ databases">
        <title>Complete sequence of Desulfococcus oleovorans Hxd3.</title>
        <authorList>
            <consortium name="US DOE Joint Genome Institute"/>
            <person name="Copeland A."/>
            <person name="Lucas S."/>
            <person name="Lapidus A."/>
            <person name="Barry K."/>
            <person name="Glavina del Rio T."/>
            <person name="Dalin E."/>
            <person name="Tice H."/>
            <person name="Pitluck S."/>
            <person name="Kiss H."/>
            <person name="Brettin T."/>
            <person name="Bruce D."/>
            <person name="Detter J.C."/>
            <person name="Han C."/>
            <person name="Schmutz J."/>
            <person name="Larimer F."/>
            <person name="Land M."/>
            <person name="Hauser L."/>
            <person name="Kyrpides N."/>
            <person name="Kim E."/>
            <person name="Wawrik B."/>
            <person name="Richardson P."/>
        </authorList>
    </citation>
    <scope>NUCLEOTIDE SEQUENCE [LARGE SCALE GENOMIC DNA]</scope>
    <source>
        <strain evidence="5">DSM 6200 / JCM 39069 / Hxd3</strain>
    </source>
</reference>
<evidence type="ECO:0000256" key="2">
    <source>
        <dbReference type="ARBA" id="ARBA00023002"/>
    </source>
</evidence>
<sequence>MNQKDSPASQTPEALINRPFILPCGQEIKNRLMKSAMSEALGTVDNHMTPGLVTLYDRWAGGGAGLLVSGNVMIDRRALGEPYNVAIEDEQDMALLSAWARAGTKNNTQCWIQLNHPGKQVPRGLNTESVAPSAIPFRKELQRFFVTPREMTEAEIEDVLDRFARAASIVKKAGFTGVQIHGAHGYLVSQFLSPHHNRRTDAWGGSAQNRRRFVLEAYRRIRSAVGTSFPVAIKLNSADFQRGGFSETESMEVIAALAAEGVDLVEISGGTYEAPAMSGRKASGIDSEREAYFLEFAKSARKAVKVPLAVTGGFRTAGAMAGALADDSLDMIGMARPLAVDPDYANTILTGRPPTVTIRPITTGIRFLDKTALMEVAWYSRQLRRMAKGKNPRPNESGLVSFIKVMVASTWRTNQTRRLRA</sequence>
<dbReference type="GO" id="GO:0010181">
    <property type="term" value="F:FMN binding"/>
    <property type="evidence" value="ECO:0007669"/>
    <property type="project" value="InterPro"/>
</dbReference>
<evidence type="ECO:0000313" key="5">
    <source>
        <dbReference type="Proteomes" id="UP000008561"/>
    </source>
</evidence>
<keyword evidence="2" id="KW-0560">Oxidoreductase</keyword>
<dbReference type="AlphaFoldDB" id="A8ZUB5"/>
<protein>
    <submittedName>
        <fullName evidence="4">NADH:flavin oxidoreductase/NADH oxidase</fullName>
    </submittedName>
</protein>
<dbReference type="InterPro" id="IPR001155">
    <property type="entry name" value="OxRdtase_FMN_N"/>
</dbReference>
<dbReference type="Proteomes" id="UP000008561">
    <property type="component" value="Chromosome"/>
</dbReference>
<name>A8ZUB5_DESOH</name>
<keyword evidence="5" id="KW-1185">Reference proteome</keyword>
<dbReference type="EMBL" id="CP000859">
    <property type="protein sequence ID" value="ABW67947.1"/>
    <property type="molecule type" value="Genomic_DNA"/>
</dbReference>
<dbReference type="STRING" id="96561.Dole_2143"/>
<dbReference type="eggNOG" id="COG1902">
    <property type="taxonomic scope" value="Bacteria"/>
</dbReference>
<evidence type="ECO:0000256" key="1">
    <source>
        <dbReference type="ARBA" id="ARBA00022630"/>
    </source>
</evidence>
<dbReference type="Pfam" id="PF00724">
    <property type="entry name" value="Oxidored_FMN"/>
    <property type="match status" value="1"/>
</dbReference>
<dbReference type="KEGG" id="dol:Dole_2143"/>
<dbReference type="PANTHER" id="PTHR43656:SF2">
    <property type="entry name" value="BINDING OXIDOREDUCTASE, PUTATIVE (AFU_ORTHOLOGUE AFUA_2G08260)-RELATED"/>
    <property type="match status" value="1"/>
</dbReference>
<dbReference type="InterPro" id="IPR013785">
    <property type="entry name" value="Aldolase_TIM"/>
</dbReference>
<feature type="domain" description="NADH:flavin oxidoreductase/NADH oxidase N-terminal" evidence="3">
    <location>
        <begin position="26"/>
        <end position="353"/>
    </location>
</feature>
<dbReference type="PANTHER" id="PTHR43656">
    <property type="entry name" value="BINDING OXIDOREDUCTASE, PUTATIVE (AFU_ORTHOLOGUE AFUA_2G08260)-RELATED"/>
    <property type="match status" value="1"/>
</dbReference>
<accession>A8ZUB5</accession>